<name>A0A1T5HSW6_9BACT</name>
<evidence type="ECO:0000259" key="1">
    <source>
        <dbReference type="Pfam" id="PF01208"/>
    </source>
</evidence>
<gene>
    <name evidence="2" type="ORF">SAMN03080601_03068</name>
</gene>
<dbReference type="STRING" id="889453.SAMN03080601_03068"/>
<dbReference type="KEGG" id="asx:CDL62_18430"/>
<dbReference type="GO" id="GO:0004853">
    <property type="term" value="F:uroporphyrinogen decarboxylase activity"/>
    <property type="evidence" value="ECO:0007669"/>
    <property type="project" value="InterPro"/>
</dbReference>
<feature type="domain" description="Uroporphyrinogen decarboxylase (URO-D)" evidence="1">
    <location>
        <begin position="156"/>
        <end position="351"/>
    </location>
</feature>
<dbReference type="Proteomes" id="UP000191055">
    <property type="component" value="Unassembled WGS sequence"/>
</dbReference>
<dbReference type="PANTHER" id="PTHR47099:SF1">
    <property type="entry name" value="METHYLCOBAMIDE:COM METHYLTRANSFERASE MTBA"/>
    <property type="match status" value="1"/>
</dbReference>
<keyword evidence="3" id="KW-1185">Reference proteome</keyword>
<dbReference type="AlphaFoldDB" id="A0A1T5HSW6"/>
<dbReference type="SUPFAM" id="SSF51726">
    <property type="entry name" value="UROD/MetE-like"/>
    <property type="match status" value="1"/>
</dbReference>
<dbReference type="InterPro" id="IPR000257">
    <property type="entry name" value="Uroporphyrinogen_deCOase"/>
</dbReference>
<organism evidence="2 3">
    <name type="scientific">Alkalitalea saponilacus</name>
    <dbReference type="NCBI Taxonomy" id="889453"/>
    <lineage>
        <taxon>Bacteria</taxon>
        <taxon>Pseudomonadati</taxon>
        <taxon>Bacteroidota</taxon>
        <taxon>Bacteroidia</taxon>
        <taxon>Marinilabiliales</taxon>
        <taxon>Marinilabiliaceae</taxon>
        <taxon>Alkalitalea</taxon>
    </lineage>
</organism>
<accession>A0A1T5HSW6</accession>
<dbReference type="Gene3D" id="3.20.20.210">
    <property type="match status" value="1"/>
</dbReference>
<dbReference type="InterPro" id="IPR038071">
    <property type="entry name" value="UROD/MetE-like_sf"/>
</dbReference>
<dbReference type="InterPro" id="IPR052024">
    <property type="entry name" value="Methanogen_methyltrans"/>
</dbReference>
<dbReference type="PANTHER" id="PTHR47099">
    <property type="entry name" value="METHYLCOBAMIDE:COM METHYLTRANSFERASE MTBA"/>
    <property type="match status" value="1"/>
</dbReference>
<sequence length="353" mass="40326">MNNRDRVLKSLNHEQPDRVPFFYWGVPGFTEKMMKHLGFTEKDQLLEHLDVDFRWVEPNYRGPELLDISGESKKDIWGVEYKLCGHGDLKYWDIAGSPLAGVNDPAVLAEYPWPDVSLFDFNSLNSQLDKYSNYATMSAPGYSSPGLYRIIQRLIGRDNFLEVMMYHPKFFGVLVEKVSDFYCDFISSFFEVAGDRLDFIRIADDFGDQGGLIVSNDTWQDIIRPVMERFMEVPRKHHVKFYMHSCGAVRKLLPEFISIGADVLDPIQTRAAGMSPEGLKKDFGSMITFCGALDEELLLRKATPARVKEGVKELLDIMAPGGGFFLGPSHKFKVETPVENVLAMYEAAREWKY</sequence>
<reference evidence="2 3" key="1">
    <citation type="submission" date="2017-02" db="EMBL/GenBank/DDBJ databases">
        <authorList>
            <person name="Peterson S.W."/>
        </authorList>
    </citation>
    <scope>NUCLEOTIDE SEQUENCE [LARGE SCALE GENOMIC DNA]</scope>
    <source>
        <strain evidence="2 3">DSM 24412</strain>
    </source>
</reference>
<proteinExistence type="predicted"/>
<protein>
    <submittedName>
        <fullName evidence="2">Uroporphyrinogen decarboxylase (URO-D)</fullName>
    </submittedName>
</protein>
<dbReference type="RefSeq" id="WP_079558742.1">
    <property type="nucleotide sequence ID" value="NZ_CP021904.1"/>
</dbReference>
<dbReference type="OrthoDB" id="9815759at2"/>
<evidence type="ECO:0000313" key="2">
    <source>
        <dbReference type="EMBL" id="SKC23783.1"/>
    </source>
</evidence>
<dbReference type="GO" id="GO:0006779">
    <property type="term" value="P:porphyrin-containing compound biosynthetic process"/>
    <property type="evidence" value="ECO:0007669"/>
    <property type="project" value="InterPro"/>
</dbReference>
<evidence type="ECO:0000313" key="3">
    <source>
        <dbReference type="Proteomes" id="UP000191055"/>
    </source>
</evidence>
<dbReference type="EMBL" id="FUYV01000021">
    <property type="protein sequence ID" value="SKC23783.1"/>
    <property type="molecule type" value="Genomic_DNA"/>
</dbReference>
<dbReference type="Pfam" id="PF01208">
    <property type="entry name" value="URO-D"/>
    <property type="match status" value="1"/>
</dbReference>